<gene>
    <name evidence="1" type="ORF">UFOVP397_40</name>
</gene>
<protein>
    <submittedName>
        <fullName evidence="1">Uncharacterized protein</fullName>
    </submittedName>
</protein>
<sequence>MWVGLLILLPACASGGRVTDPACAAWRPIFISRADVLTDETARQVLAHNEAGARVCGWR</sequence>
<name>A0A6J5LZI9_9CAUD</name>
<dbReference type="EMBL" id="LR796371">
    <property type="protein sequence ID" value="CAB4140004.1"/>
    <property type="molecule type" value="Genomic_DNA"/>
</dbReference>
<accession>A0A6J5LZI9</accession>
<reference evidence="1" key="1">
    <citation type="submission" date="2020-04" db="EMBL/GenBank/DDBJ databases">
        <authorList>
            <person name="Chiriac C."/>
            <person name="Salcher M."/>
            <person name="Ghai R."/>
            <person name="Kavagutti S V."/>
        </authorList>
    </citation>
    <scope>NUCLEOTIDE SEQUENCE</scope>
</reference>
<proteinExistence type="predicted"/>
<evidence type="ECO:0000313" key="1">
    <source>
        <dbReference type="EMBL" id="CAB4140004.1"/>
    </source>
</evidence>
<organism evidence="1">
    <name type="scientific">uncultured Caudovirales phage</name>
    <dbReference type="NCBI Taxonomy" id="2100421"/>
    <lineage>
        <taxon>Viruses</taxon>
        <taxon>Duplodnaviria</taxon>
        <taxon>Heunggongvirae</taxon>
        <taxon>Uroviricota</taxon>
        <taxon>Caudoviricetes</taxon>
        <taxon>Peduoviridae</taxon>
        <taxon>Maltschvirus</taxon>
        <taxon>Maltschvirus maltsch</taxon>
    </lineage>
</organism>